<dbReference type="InterPro" id="IPR006935">
    <property type="entry name" value="Helicase/UvrB_N"/>
</dbReference>
<evidence type="ECO:0000313" key="2">
    <source>
        <dbReference type="EMBL" id="AHE95511.1"/>
    </source>
</evidence>
<dbReference type="InterPro" id="IPR027417">
    <property type="entry name" value="P-loop_NTPase"/>
</dbReference>
<protein>
    <submittedName>
        <fullName evidence="2">Type III restriction endonuclease subunit R</fullName>
    </submittedName>
</protein>
<dbReference type="KEGG" id="trd:THERU_01220"/>
<dbReference type="HOGENOM" id="CLU_008858_0_0_0"/>
<evidence type="ECO:0000259" key="1">
    <source>
        <dbReference type="PROSITE" id="PS51192"/>
    </source>
</evidence>
<reference evidence="2 3" key="1">
    <citation type="submission" date="2013-12" db="EMBL/GenBank/DDBJ databases">
        <authorList>
            <consortium name="DOE Joint Genome Institute"/>
            <person name="Eisen J."/>
            <person name="Huntemann M."/>
            <person name="Han J."/>
            <person name="Chen A."/>
            <person name="Kyrpides N."/>
            <person name="Mavromatis K."/>
            <person name="Markowitz V."/>
            <person name="Palaniappan K."/>
            <person name="Ivanova N."/>
            <person name="Schaumberg A."/>
            <person name="Pati A."/>
            <person name="Liolios K."/>
            <person name="Nordberg H.P."/>
            <person name="Cantor M.N."/>
            <person name="Hua S.X."/>
            <person name="Woyke T."/>
        </authorList>
    </citation>
    <scope>NUCLEOTIDE SEQUENCE [LARGE SCALE GENOMIC DNA]</scope>
    <source>
        <strain evidence="2 3">DSM 23557</strain>
    </source>
</reference>
<gene>
    <name evidence="2" type="ORF">THERU_01220</name>
</gene>
<name>W0DB84_9AQUI</name>
<feature type="domain" description="Helicase ATP-binding" evidence="1">
    <location>
        <begin position="132"/>
        <end position="298"/>
    </location>
</feature>
<dbReference type="Proteomes" id="UP000018914">
    <property type="component" value="Chromosome"/>
</dbReference>
<dbReference type="eggNOG" id="COG0610">
    <property type="taxonomic scope" value="Bacteria"/>
</dbReference>
<dbReference type="STRING" id="75906.THERU_01220"/>
<dbReference type="InterPro" id="IPR014001">
    <property type="entry name" value="Helicase_ATP-bd"/>
</dbReference>
<dbReference type="PATRIC" id="fig|75906.3.peg.241"/>
<keyword evidence="2" id="KW-0540">Nuclease</keyword>
<dbReference type="GO" id="GO:0005524">
    <property type="term" value="F:ATP binding"/>
    <property type="evidence" value="ECO:0007669"/>
    <property type="project" value="InterPro"/>
</dbReference>
<accession>W0DB84</accession>
<dbReference type="SUPFAM" id="SSF52540">
    <property type="entry name" value="P-loop containing nucleoside triphosphate hydrolases"/>
    <property type="match status" value="1"/>
</dbReference>
<dbReference type="PROSITE" id="PS51192">
    <property type="entry name" value="HELICASE_ATP_BIND_1"/>
    <property type="match status" value="1"/>
</dbReference>
<dbReference type="GO" id="GO:0004519">
    <property type="term" value="F:endonuclease activity"/>
    <property type="evidence" value="ECO:0007669"/>
    <property type="project" value="UniProtKB-KW"/>
</dbReference>
<dbReference type="RefSeq" id="WP_025305461.1">
    <property type="nucleotide sequence ID" value="NZ_CP007028.1"/>
</dbReference>
<keyword evidence="2" id="KW-0255">Endonuclease</keyword>
<proteinExistence type="predicted"/>
<dbReference type="Gene3D" id="3.40.50.300">
    <property type="entry name" value="P-loop containing nucleotide triphosphate hydrolases"/>
    <property type="match status" value="1"/>
</dbReference>
<organism evidence="3">
    <name type="scientific">Thermocrinis ruber</name>
    <dbReference type="NCBI Taxonomy" id="75906"/>
    <lineage>
        <taxon>Bacteria</taxon>
        <taxon>Pseudomonadati</taxon>
        <taxon>Aquificota</taxon>
        <taxon>Aquificia</taxon>
        <taxon>Aquificales</taxon>
        <taxon>Aquificaceae</taxon>
        <taxon>Thermocrinis</taxon>
    </lineage>
</organism>
<dbReference type="GO" id="GO:0003677">
    <property type="term" value="F:DNA binding"/>
    <property type="evidence" value="ECO:0007669"/>
    <property type="project" value="InterPro"/>
</dbReference>
<sequence length="1023" mass="120101">MNIEKYLVLNKYFLELFGEKDNRGLLRYLKSVEEGERDGLTNFAINLMSKEGVKLPKDELKRYDQNIQEYLRRINQSRPERIRLKYFQYLAVLFTEIFIDRLKNRKWEFLAELNDFVNSNSLEKKVRETVGEFSEEDLKKLAFWMATGSGKTLIMHINYLQFLRYKPFEPDNILLITPNEGLSKQHYEEMQKSGIPCRLYSESGSSSGQREHEVLIIEITKLAENTRGRGRSIHISAFEGKNLIFVDEGHKGKRSEEKKWAKLRDKLIEKGFAFEYSATFGQILDKEDILKEYAKAIIFDYSYKHFYLDGYGKDFWVLNIKNSKIDDFTEMAFCANLLDFYQQLLVYEEKRGIAKEHNIEKPLWIFVGSTVSGKNIDSDIVKVLDLIRNSLNKDWLKERIDKILNGEFKNEQGEDIFRHKFERLRSGFDLEDLYKKVFNGRGKLRILEIKRAEGEFGLRLGENAYFGVVNIGDVSAFRKLLKEKGFEIEQDAISDSLFDSIKRENSTINILIGSKKFIEGWDTWRVSCMGLLNIGKGEGPQIIQLFGRGVRLKGKNLSLKRSGNPEISTLETLNIYGISADYIGKFLETIKKEGMEPEKIEIKVPVCVLNREIWKDFPYPTKDESKRFERERVLHLRVDTTISASMNLVPSMAVYMAQEQREDVQSSEVETQIASKSIAELVDIELFDWTRIYTELLEFKKERNYLNLSFDLETLKEILKERCKVIVPNDFEVKDLKGLKNLENIAISLLKSYIDKFYKREKGRFEKDIITYKPAGEQLSLFRLASDIVEYYKLTVPAKEQRLIEKIKELVENIDALLDEQRERGVLPRVVINNSVFVPLLLEKEGIKISPPGLNEGEKRFLEGLRDYLDKNPEILDKYHIVLLRNEAREGVGFMLDWGEFYPDFILWIREKNGNRIYIIFVEPKGLKMLGEVFNYEKVRFLSEGLKETFKKQYENWQVEVKGFILSTTPYEELRRGQVVKDSESKEEYEEKKREYEGKNILFLEDRDWAEKFFERVLPAQHK</sequence>
<dbReference type="REBASE" id="76794">
    <property type="entry name" value="Tru12173ORF1215P"/>
</dbReference>
<keyword evidence="2" id="KW-0378">Hydrolase</keyword>
<evidence type="ECO:0000313" key="3">
    <source>
        <dbReference type="Proteomes" id="UP000018914"/>
    </source>
</evidence>
<dbReference type="OrthoDB" id="9804145at2"/>
<dbReference type="EMBL" id="CP007028">
    <property type="protein sequence ID" value="AHE95511.1"/>
    <property type="molecule type" value="Genomic_DNA"/>
</dbReference>
<dbReference type="Pfam" id="PF04851">
    <property type="entry name" value="ResIII"/>
    <property type="match status" value="1"/>
</dbReference>
<keyword evidence="3" id="KW-1185">Reference proteome</keyword>
<dbReference type="SMART" id="SM00487">
    <property type="entry name" value="DEXDc"/>
    <property type="match status" value="1"/>
</dbReference>
<dbReference type="GO" id="GO:0016787">
    <property type="term" value="F:hydrolase activity"/>
    <property type="evidence" value="ECO:0007669"/>
    <property type="project" value="InterPro"/>
</dbReference>
<dbReference type="AlphaFoldDB" id="W0DB84"/>